<comment type="caution">
    <text evidence="2">The sequence shown here is derived from an EMBL/GenBank/DDBJ whole genome shotgun (WGS) entry which is preliminary data.</text>
</comment>
<evidence type="ECO:0000256" key="1">
    <source>
        <dbReference type="SAM" id="Coils"/>
    </source>
</evidence>
<accession>A0ABR8DC59</accession>
<protein>
    <submittedName>
        <fullName evidence="2">Uncharacterized protein</fullName>
    </submittedName>
</protein>
<keyword evidence="3" id="KW-1185">Reference proteome</keyword>
<feature type="coiled-coil region" evidence="1">
    <location>
        <begin position="43"/>
        <end position="77"/>
    </location>
</feature>
<evidence type="ECO:0000313" key="2">
    <source>
        <dbReference type="EMBL" id="MBD2503945.1"/>
    </source>
</evidence>
<name>A0ABR8DC59_9NOST</name>
<dbReference type="EMBL" id="JACJSG010000042">
    <property type="protein sequence ID" value="MBD2503945.1"/>
    <property type="molecule type" value="Genomic_DNA"/>
</dbReference>
<sequence length="110" mass="12675">MTTAFLLVIKEGKDKPLKTLIVGSALSIIGVQFKLKAWDNYVEDKIREELEQELNHLNSLTEEKNSLMRQMRCSRCKNFHGKEYGGIKLICGIHPYGVDEDICPDYENRD</sequence>
<dbReference type="Proteomes" id="UP000661112">
    <property type="component" value="Unassembled WGS sequence"/>
</dbReference>
<proteinExistence type="predicted"/>
<dbReference type="RefSeq" id="WP_190477228.1">
    <property type="nucleotide sequence ID" value="NZ_JACJSG010000042.1"/>
</dbReference>
<evidence type="ECO:0000313" key="3">
    <source>
        <dbReference type="Proteomes" id="UP000661112"/>
    </source>
</evidence>
<gene>
    <name evidence="2" type="ORF">H6G83_25615</name>
</gene>
<keyword evidence="1" id="KW-0175">Coiled coil</keyword>
<reference evidence="2 3" key="1">
    <citation type="journal article" date="2020" name="ISME J.">
        <title>Comparative genomics reveals insights into cyanobacterial evolution and habitat adaptation.</title>
        <authorList>
            <person name="Chen M.Y."/>
            <person name="Teng W.K."/>
            <person name="Zhao L."/>
            <person name="Hu C.X."/>
            <person name="Zhou Y.K."/>
            <person name="Han B.P."/>
            <person name="Song L.R."/>
            <person name="Shu W.S."/>
        </authorList>
    </citation>
    <scope>NUCLEOTIDE SEQUENCE [LARGE SCALE GENOMIC DNA]</scope>
    <source>
        <strain evidence="2 3">FACHB-119</strain>
    </source>
</reference>
<organism evidence="2 3">
    <name type="scientific">Anabaena azotica FACHB-119</name>
    <dbReference type="NCBI Taxonomy" id="947527"/>
    <lineage>
        <taxon>Bacteria</taxon>
        <taxon>Bacillati</taxon>
        <taxon>Cyanobacteriota</taxon>
        <taxon>Cyanophyceae</taxon>
        <taxon>Nostocales</taxon>
        <taxon>Nostocaceae</taxon>
        <taxon>Anabaena</taxon>
        <taxon>Anabaena azotica</taxon>
    </lineage>
</organism>